<evidence type="ECO:0008006" key="4">
    <source>
        <dbReference type="Google" id="ProtNLM"/>
    </source>
</evidence>
<protein>
    <recommendedName>
        <fullName evidence="4">F-box domain-containing protein</fullName>
    </recommendedName>
</protein>
<evidence type="ECO:0000313" key="1">
    <source>
        <dbReference type="EMBL" id="CAF1616850.1"/>
    </source>
</evidence>
<evidence type="ECO:0000313" key="3">
    <source>
        <dbReference type="Proteomes" id="UP000663829"/>
    </source>
</evidence>
<evidence type="ECO:0000313" key="2">
    <source>
        <dbReference type="EMBL" id="CAF4504146.1"/>
    </source>
</evidence>
<proteinExistence type="predicted"/>
<gene>
    <name evidence="1" type="ORF">GPM918_LOCUS43483</name>
    <name evidence="2" type="ORF">SRO942_LOCUS44984</name>
</gene>
<reference evidence="1" key="1">
    <citation type="submission" date="2021-02" db="EMBL/GenBank/DDBJ databases">
        <authorList>
            <person name="Nowell W R."/>
        </authorList>
    </citation>
    <scope>NUCLEOTIDE SEQUENCE</scope>
</reference>
<dbReference type="Proteomes" id="UP000681722">
    <property type="component" value="Unassembled WGS sequence"/>
</dbReference>
<name>A0A816C0S3_9BILA</name>
<dbReference type="EMBL" id="CAJOBC010106541">
    <property type="protein sequence ID" value="CAF4504146.1"/>
    <property type="molecule type" value="Genomic_DNA"/>
</dbReference>
<keyword evidence="3" id="KW-1185">Reference proteome</keyword>
<dbReference type="AlphaFoldDB" id="A0A816C0S3"/>
<dbReference type="SUPFAM" id="SSF52058">
    <property type="entry name" value="L domain-like"/>
    <property type="match status" value="1"/>
</dbReference>
<dbReference type="EMBL" id="CAJNOQ010039560">
    <property type="protein sequence ID" value="CAF1616850.1"/>
    <property type="molecule type" value="Genomic_DNA"/>
</dbReference>
<organism evidence="1 3">
    <name type="scientific">Didymodactylos carnosus</name>
    <dbReference type="NCBI Taxonomy" id="1234261"/>
    <lineage>
        <taxon>Eukaryota</taxon>
        <taxon>Metazoa</taxon>
        <taxon>Spiralia</taxon>
        <taxon>Gnathifera</taxon>
        <taxon>Rotifera</taxon>
        <taxon>Eurotatoria</taxon>
        <taxon>Bdelloidea</taxon>
        <taxon>Philodinida</taxon>
        <taxon>Philodinidae</taxon>
        <taxon>Didymodactylos</taxon>
    </lineage>
</organism>
<sequence length="225" mass="25610">MIILEHLKPDDIRSARNVSNRLNSIMDDYRLRINMVDLTEQSSTNNVKNCITKVLPLIKHQLRRLKLSNKVKVDLQDSISIFNANVDLGEFCRLLSLCLIDVSSWQLINITPHLPRLEMLTSISIDTDEMHHPQVAIDASAVILALPGLDTAVLNFHLSMSPPPVPDALSNVRNLTLGYCKTSELAELIRTSPKLIKLYIRMHHWLVELNFRNTDKITKRCITTV</sequence>
<comment type="caution">
    <text evidence="1">The sequence shown here is derived from an EMBL/GenBank/DDBJ whole genome shotgun (WGS) entry which is preliminary data.</text>
</comment>
<dbReference type="Proteomes" id="UP000663829">
    <property type="component" value="Unassembled WGS sequence"/>
</dbReference>
<accession>A0A816C0S3</accession>